<dbReference type="Proteomes" id="UP000218209">
    <property type="component" value="Unassembled WGS sequence"/>
</dbReference>
<name>A0A1X6PHW0_PORUM</name>
<dbReference type="FunFam" id="1.10.510.10:FF:000571">
    <property type="entry name" value="Maternal embryonic leucine zipper kinase"/>
    <property type="match status" value="1"/>
</dbReference>
<evidence type="ECO:0000256" key="3">
    <source>
        <dbReference type="ARBA" id="ARBA00022741"/>
    </source>
</evidence>
<feature type="compositionally biased region" description="Gly residues" evidence="9">
    <location>
        <begin position="254"/>
        <end position="264"/>
    </location>
</feature>
<keyword evidence="2" id="KW-0808">Transferase</keyword>
<feature type="compositionally biased region" description="Low complexity" evidence="9">
    <location>
        <begin position="519"/>
        <end position="531"/>
    </location>
</feature>
<dbReference type="SUPFAM" id="SSF56112">
    <property type="entry name" value="Protein kinase-like (PK-like)"/>
    <property type="match status" value="1"/>
</dbReference>
<feature type="compositionally biased region" description="Basic and acidic residues" evidence="9">
    <location>
        <begin position="497"/>
        <end position="506"/>
    </location>
</feature>
<feature type="compositionally biased region" description="Low complexity" evidence="9">
    <location>
        <begin position="339"/>
        <end position="349"/>
    </location>
</feature>
<evidence type="ECO:0000256" key="7">
    <source>
        <dbReference type="PIRSR" id="PIRSR630616-2"/>
    </source>
</evidence>
<dbReference type="Gene3D" id="1.10.510.10">
    <property type="entry name" value="Transferase(Phosphotransferase) domain 1"/>
    <property type="match status" value="1"/>
</dbReference>
<evidence type="ECO:0000256" key="4">
    <source>
        <dbReference type="ARBA" id="ARBA00022777"/>
    </source>
</evidence>
<feature type="region of interest" description="Disordered" evidence="9">
    <location>
        <begin position="1006"/>
        <end position="1071"/>
    </location>
</feature>
<keyword evidence="5 7" id="KW-0067">ATP-binding</keyword>
<feature type="active site" description="Proton acceptor" evidence="6">
    <location>
        <position position="732"/>
    </location>
</feature>
<feature type="region of interest" description="Disordered" evidence="9">
    <location>
        <begin position="110"/>
        <end position="288"/>
    </location>
</feature>
<feature type="binding site" evidence="7">
    <location>
        <position position="753"/>
    </location>
    <ligand>
        <name>ATP</name>
        <dbReference type="ChEBI" id="CHEBI:30616"/>
    </ligand>
</feature>
<feature type="compositionally biased region" description="Low complexity" evidence="9">
    <location>
        <begin position="1106"/>
        <end position="1117"/>
    </location>
</feature>
<dbReference type="InterPro" id="IPR030616">
    <property type="entry name" value="Aur-like"/>
</dbReference>
<evidence type="ECO:0000256" key="9">
    <source>
        <dbReference type="SAM" id="MobiDB-lite"/>
    </source>
</evidence>
<dbReference type="EMBL" id="KV918775">
    <property type="protein sequence ID" value="OSX80469.1"/>
    <property type="molecule type" value="Genomic_DNA"/>
</dbReference>
<dbReference type="OrthoDB" id="40902at2759"/>
<evidence type="ECO:0000256" key="6">
    <source>
        <dbReference type="PIRSR" id="PIRSR630616-1"/>
    </source>
</evidence>
<feature type="binding site" evidence="7">
    <location>
        <position position="639"/>
    </location>
    <ligand>
        <name>ATP</name>
        <dbReference type="ChEBI" id="CHEBI:30616"/>
    </ligand>
</feature>
<dbReference type="Pfam" id="PF00069">
    <property type="entry name" value="Pkinase"/>
    <property type="match status" value="1"/>
</dbReference>
<feature type="compositionally biased region" description="Basic and acidic residues" evidence="9">
    <location>
        <begin position="61"/>
        <end position="73"/>
    </location>
</feature>
<feature type="compositionally biased region" description="Low complexity" evidence="9">
    <location>
        <begin position="169"/>
        <end position="191"/>
    </location>
</feature>
<sequence length="1382" mass="143193">MKSARRSAARMGGPAELDGLPPKATNVAAYRRHQRLRAASPERHLIGVGDSNGNGGMSSGGDRRSSSSEERSHVAAAAAAAVADHTLMETATKELNKDCDGVEDLSGACEGPADMAQVPARAAKARPQSSSPPLATRLRRRLASALGSISSDGSKPDSMGHASSLNQLSSSTGTASPGGSTPGRGSVASSRLSKRSRSSRTQRRSRAQSSVPEDASTETPSVNGKPSSQSSSRSVLSSLLLKRKSRRLSSMAGADGGGVDGRGGARSPSLPRGRGASRKSSSRASPDNAAYLIRGGAAGDVTARMEADAAAEAEEAAARFAAQGSASITGSRAPRRSSSRTSSVSRVSSMEGRPQYLEETDLGMTMIRVPDGAAIPAPGDPMPLSWQRLLFSLRGHVLTLHYMTPEDIVQAADEPFLRGNDAPRMALEPPSNSSGVQAMALSGPQDMVTGSLVDDDDCDDCSSDDPAAVGPLREATMEQLRAGRPLPSPSPARRLARGRDVRDVSGRQRAVSVVGSNVSSDAGGSAKAGSAPSFPDAVDEVGFKVQEASGVNHADVSEVTMEVDVATATFNLSGFPDLPPSVYALPDARHAARWKAATEVAGRRSIGDFYVMGKVLGAGAFGKVYEAEDRHTHDIHAVKVVSFTGGDARRDERVRREVAIVCELRHPGIVRTHRVIKLQRQVYFAMEVMRGGDLFDYCSSFPNLSEDHIVHIAQGILRSVAFLHSVGVVHRDLKPNNVLLKSKEWPITVKLADFGLAAFIDPKRMTDRVFHAQLGTAYFMAPELLRHDAYGPAVDCFAVGMMICSIITGKLPFRGANNAAYFQNVINGKAHYPAALWKGVSPAAQSFVRGLLQNDPAKRLNSLAALQHEFVLTEAPSTQITRDRTCLHSDRRPLLARARAAVRAVAALERLKRIFVAALHELLRKVRLATARVRARVAHPFDEEAREAAIAAAEAANPPFEDEYTRAERAAEEAAFNAEADAATQAAADAAAAAAADAAAESAAEAQATKEADARSASASAAGSGGSDAAPRARALGARTPMAPTSSNLSSSSDSASTGRGRRPETGARPAPAAVVAAITADSPMTVASVPPVVGAVVHAPAAVEPPNVAGAPSRPAAPREPQRAAATTTAATLAGRQPQGAGPTASVPPEPPARQQGGTPPPARATAAPVPTPKSRPTPTRRPPRRRNVTAEAGAAVAAANAAAAAAAAAEVQAASSAAAATKAAAARRVAREAAARAIELEAAEEREQEGLWWSSNPGSAVLHGVRVPPPLPPGGLAALVVTMKTQAARRASDAAVTDRDRSLGSTGSALTAKNLPPASLTPRAYAGSNASAGSRVTSQGRDSHGNRSADAGFDGTDPPPLANGIHTGPVVHYHEGGGGL</sequence>
<keyword evidence="3 7" id="KW-0547">Nucleotide-binding</keyword>
<feature type="compositionally biased region" description="Low complexity" evidence="9">
    <location>
        <begin position="1046"/>
        <end position="1057"/>
    </location>
</feature>
<protein>
    <recommendedName>
        <fullName evidence="10">Protein kinase domain-containing protein</fullName>
    </recommendedName>
</protein>
<dbReference type="PROSITE" id="PS50011">
    <property type="entry name" value="PROTEIN_KINASE_DOM"/>
    <property type="match status" value="1"/>
</dbReference>
<keyword evidence="4" id="KW-0418">Kinase</keyword>
<feature type="compositionally biased region" description="Gly residues" evidence="9">
    <location>
        <begin position="50"/>
        <end position="59"/>
    </location>
</feature>
<feature type="compositionally biased region" description="Low complexity" evidence="9">
    <location>
        <begin position="1015"/>
        <end position="1035"/>
    </location>
</feature>
<dbReference type="GO" id="GO:0004674">
    <property type="term" value="F:protein serine/threonine kinase activity"/>
    <property type="evidence" value="ECO:0007669"/>
    <property type="project" value="UniProtKB-KW"/>
</dbReference>
<gene>
    <name evidence="11" type="ORF">BU14_0052s0082</name>
</gene>
<evidence type="ECO:0000313" key="11">
    <source>
        <dbReference type="EMBL" id="OSX80469.1"/>
    </source>
</evidence>
<feature type="region of interest" description="Disordered" evidence="9">
    <location>
        <begin position="1106"/>
        <end position="1194"/>
    </location>
</feature>
<dbReference type="InterPro" id="IPR000719">
    <property type="entry name" value="Prot_kinase_dom"/>
</dbReference>
<organism evidence="11 12">
    <name type="scientific">Porphyra umbilicalis</name>
    <name type="common">Purple laver</name>
    <name type="synonym">Red alga</name>
    <dbReference type="NCBI Taxonomy" id="2786"/>
    <lineage>
        <taxon>Eukaryota</taxon>
        <taxon>Rhodophyta</taxon>
        <taxon>Bangiophyceae</taxon>
        <taxon>Bangiales</taxon>
        <taxon>Bangiaceae</taxon>
        <taxon>Porphyra</taxon>
    </lineage>
</organism>
<feature type="region of interest" description="Disordered" evidence="9">
    <location>
        <begin position="321"/>
        <end position="356"/>
    </location>
</feature>
<keyword evidence="12" id="KW-1185">Reference proteome</keyword>
<evidence type="ECO:0000259" key="10">
    <source>
        <dbReference type="PROSITE" id="PS50011"/>
    </source>
</evidence>
<reference evidence="11 12" key="1">
    <citation type="submission" date="2017-03" db="EMBL/GenBank/DDBJ databases">
        <title>WGS assembly of Porphyra umbilicalis.</title>
        <authorList>
            <person name="Brawley S.H."/>
            <person name="Blouin N.A."/>
            <person name="Ficko-Blean E."/>
            <person name="Wheeler G.L."/>
            <person name="Lohr M."/>
            <person name="Goodson H.V."/>
            <person name="Jenkins J.W."/>
            <person name="Blaby-Haas C.E."/>
            <person name="Helliwell K.E."/>
            <person name="Chan C."/>
            <person name="Marriage T."/>
            <person name="Bhattacharya D."/>
            <person name="Klein A.S."/>
            <person name="Badis Y."/>
            <person name="Brodie J."/>
            <person name="Cao Y."/>
            <person name="Collen J."/>
            <person name="Dittami S.M."/>
            <person name="Gachon C.M."/>
            <person name="Green B.R."/>
            <person name="Karpowicz S."/>
            <person name="Kim J.W."/>
            <person name="Kudahl U."/>
            <person name="Lin S."/>
            <person name="Michel G."/>
            <person name="Mittag M."/>
            <person name="Olson B.J."/>
            <person name="Pangilinan J."/>
            <person name="Peng Y."/>
            <person name="Qiu H."/>
            <person name="Shu S."/>
            <person name="Singer J.T."/>
            <person name="Smith A.G."/>
            <person name="Sprecher B.N."/>
            <person name="Wagner V."/>
            <person name="Wang W."/>
            <person name="Wang Z.-Y."/>
            <person name="Yan J."/>
            <person name="Yarish C."/>
            <person name="Zoeuner-Riek S."/>
            <person name="Zhuang Y."/>
            <person name="Zou Y."/>
            <person name="Lindquist E.A."/>
            <person name="Grimwood J."/>
            <person name="Barry K."/>
            <person name="Rokhsar D.S."/>
            <person name="Schmutz J."/>
            <person name="Stiller J.W."/>
            <person name="Grossman A.R."/>
            <person name="Prochnik S.E."/>
        </authorList>
    </citation>
    <scope>NUCLEOTIDE SEQUENCE [LARGE SCALE GENOMIC DNA]</scope>
    <source>
        <strain evidence="11">4086291</strain>
    </source>
</reference>
<feature type="cross-link" description="Glycyl lysine isopeptide (Lys-Gly) (interchain with G-Cter in SUMO2)" evidence="8">
    <location>
        <position position="734"/>
    </location>
</feature>
<feature type="compositionally biased region" description="Basic and acidic residues" evidence="9">
    <location>
        <begin position="1293"/>
        <end position="1304"/>
    </location>
</feature>
<feature type="compositionally biased region" description="Polar residues" evidence="9">
    <location>
        <begin position="1330"/>
        <end position="1342"/>
    </location>
</feature>
<feature type="region of interest" description="Disordered" evidence="9">
    <location>
        <begin position="1"/>
        <end position="78"/>
    </location>
</feature>
<dbReference type="InterPro" id="IPR008271">
    <property type="entry name" value="Ser/Thr_kinase_AS"/>
</dbReference>
<dbReference type="SMART" id="SM00220">
    <property type="entry name" value="S_TKc"/>
    <property type="match status" value="1"/>
</dbReference>
<dbReference type="GO" id="GO:0005524">
    <property type="term" value="F:ATP binding"/>
    <property type="evidence" value="ECO:0007669"/>
    <property type="project" value="UniProtKB-KW"/>
</dbReference>
<evidence type="ECO:0000256" key="2">
    <source>
        <dbReference type="ARBA" id="ARBA00022679"/>
    </source>
</evidence>
<feature type="compositionally biased region" description="Basic residues" evidence="9">
    <location>
        <begin position="192"/>
        <end position="206"/>
    </location>
</feature>
<evidence type="ECO:0000256" key="1">
    <source>
        <dbReference type="ARBA" id="ARBA00022527"/>
    </source>
</evidence>
<evidence type="ECO:0000256" key="5">
    <source>
        <dbReference type="ARBA" id="ARBA00022840"/>
    </source>
</evidence>
<dbReference type="PROSITE" id="PS00108">
    <property type="entry name" value="PROTEIN_KINASE_ST"/>
    <property type="match status" value="1"/>
</dbReference>
<proteinExistence type="predicted"/>
<accession>A0A1X6PHW0</accession>
<feature type="domain" description="Protein kinase" evidence="10">
    <location>
        <begin position="610"/>
        <end position="871"/>
    </location>
</feature>
<keyword evidence="1" id="KW-0723">Serine/threonine-protein kinase</keyword>
<evidence type="ECO:0000313" key="12">
    <source>
        <dbReference type="Proteomes" id="UP000218209"/>
    </source>
</evidence>
<dbReference type="InterPro" id="IPR011009">
    <property type="entry name" value="Kinase-like_dom_sf"/>
</dbReference>
<feature type="compositionally biased region" description="Low complexity" evidence="9">
    <location>
        <begin position="1124"/>
        <end position="1137"/>
    </location>
</feature>
<evidence type="ECO:0000256" key="8">
    <source>
        <dbReference type="PIRSR" id="PIRSR630616-3"/>
    </source>
</evidence>
<feature type="compositionally biased region" description="Polar residues" evidence="9">
    <location>
        <begin position="217"/>
        <end position="226"/>
    </location>
</feature>
<feature type="region of interest" description="Disordered" evidence="9">
    <location>
        <begin position="479"/>
        <end position="533"/>
    </location>
</feature>
<feature type="compositionally biased region" description="Low complexity" evidence="9">
    <location>
        <begin position="227"/>
        <end position="240"/>
    </location>
</feature>
<feature type="region of interest" description="Disordered" evidence="9">
    <location>
        <begin position="1293"/>
        <end position="1382"/>
    </location>
</feature>
<dbReference type="PANTHER" id="PTHR24350">
    <property type="entry name" value="SERINE/THREONINE-PROTEIN KINASE IAL-RELATED"/>
    <property type="match status" value="1"/>
</dbReference>